<dbReference type="AlphaFoldDB" id="A0A3A1NGA3"/>
<dbReference type="Pfam" id="PF02308">
    <property type="entry name" value="MgtC"/>
    <property type="match status" value="1"/>
</dbReference>
<accession>A0A3A1NGA3</accession>
<evidence type="ECO:0000313" key="5">
    <source>
        <dbReference type="EMBL" id="TXJ92346.1"/>
    </source>
</evidence>
<dbReference type="Proteomes" id="UP000321621">
    <property type="component" value="Unassembled WGS sequence"/>
</dbReference>
<evidence type="ECO:0000313" key="3">
    <source>
        <dbReference type="EMBL" id="RIV43144.1"/>
    </source>
</evidence>
<name>A0A3A1NGA3_9FLAO</name>
<dbReference type="EMBL" id="VNWK01000034">
    <property type="protein sequence ID" value="TXJ91675.1"/>
    <property type="molecule type" value="Genomic_DNA"/>
</dbReference>
<proteinExistence type="predicted"/>
<gene>
    <name evidence="3" type="ORF">D2V05_14045</name>
    <name evidence="2" type="ORF">D2V05_16210</name>
    <name evidence="5" type="ORF">FQ017_13915</name>
    <name evidence="4" type="ORF">FQ017_16070</name>
</gene>
<feature type="non-terminal residue" evidence="2">
    <location>
        <position position="109"/>
    </location>
</feature>
<comment type="caution">
    <text evidence="2">The sequence shown here is derived from an EMBL/GenBank/DDBJ whole genome shotgun (WGS) entry which is preliminary data.</text>
</comment>
<dbReference type="Proteomes" id="UP000266691">
    <property type="component" value="Unassembled WGS sequence"/>
</dbReference>
<evidence type="ECO:0000313" key="2">
    <source>
        <dbReference type="EMBL" id="RIV42573.1"/>
    </source>
</evidence>
<sequence>MMQTHQNISELLSPYILGVLLSTGIGLILGLEREYDKLKDEQGFAGIRTFPITAIIGFMLGSLNETYTSWLVIVSLATIILFFAISHLSIVQKHSMTGNTTNLALIATF</sequence>
<dbReference type="OrthoDB" id="9813718at2"/>
<dbReference type="InterPro" id="IPR049177">
    <property type="entry name" value="MgtC_SapB_SrpB_YhiD_N"/>
</dbReference>
<dbReference type="EMBL" id="VNWK01000033">
    <property type="protein sequence ID" value="TXJ92346.1"/>
    <property type="molecule type" value="Genomic_DNA"/>
</dbReference>
<reference evidence="4 7" key="2">
    <citation type="submission" date="2019-07" db="EMBL/GenBank/DDBJ databases">
        <title>Draft genome of two Muricauda strains isolated from deep sea.</title>
        <authorList>
            <person name="Sun C."/>
        </authorList>
    </citation>
    <scope>NUCLEOTIDE SEQUENCE [LARGE SCALE GENOMIC DNA]</scope>
    <source>
        <strain evidence="4 7">72</strain>
    </source>
</reference>
<organism evidence="2 6">
    <name type="scientific">Flagellimonas pelagia</name>
    <dbReference type="NCBI Taxonomy" id="2306998"/>
    <lineage>
        <taxon>Bacteria</taxon>
        <taxon>Pseudomonadati</taxon>
        <taxon>Bacteroidota</taxon>
        <taxon>Flavobacteriia</taxon>
        <taxon>Flavobacteriales</taxon>
        <taxon>Flavobacteriaceae</taxon>
        <taxon>Flagellimonas</taxon>
    </lineage>
</organism>
<keyword evidence="7" id="KW-1185">Reference proteome</keyword>
<feature type="domain" description="MgtC/SapB/SrpB/YhiD N-terminal" evidence="1">
    <location>
        <begin position="20"/>
        <end position="109"/>
    </location>
</feature>
<evidence type="ECO:0000259" key="1">
    <source>
        <dbReference type="Pfam" id="PF02308"/>
    </source>
</evidence>
<protein>
    <submittedName>
        <fullName evidence="2">MgtC/SapB family protein</fullName>
    </submittedName>
</protein>
<dbReference type="EMBL" id="QXFI01000033">
    <property type="protein sequence ID" value="RIV43144.1"/>
    <property type="molecule type" value="Genomic_DNA"/>
</dbReference>
<evidence type="ECO:0000313" key="6">
    <source>
        <dbReference type="Proteomes" id="UP000266691"/>
    </source>
</evidence>
<evidence type="ECO:0000313" key="4">
    <source>
        <dbReference type="EMBL" id="TXJ91675.1"/>
    </source>
</evidence>
<dbReference type="EMBL" id="QXFI01000034">
    <property type="protein sequence ID" value="RIV42573.1"/>
    <property type="molecule type" value="Genomic_DNA"/>
</dbReference>
<reference evidence="2 6" key="1">
    <citation type="submission" date="2018-08" db="EMBL/GenBank/DDBJ databases">
        <title>Proposal of Muricauda 72 sp.nov. and Muricauda NH166 sp.nov., isolated from seawater.</title>
        <authorList>
            <person name="Cheng H."/>
            <person name="Wu Y.-H."/>
            <person name="Guo L.-L."/>
            <person name="Xu X.-W."/>
        </authorList>
    </citation>
    <scope>NUCLEOTIDE SEQUENCE [LARGE SCALE GENOMIC DNA]</scope>
    <source>
        <strain evidence="2 6">72</strain>
    </source>
</reference>
<evidence type="ECO:0000313" key="7">
    <source>
        <dbReference type="Proteomes" id="UP000321621"/>
    </source>
</evidence>